<gene>
    <name evidence="1" type="ORF">D4764_19G0005300</name>
</gene>
<comment type="caution">
    <text evidence="1">The sequence shown here is derived from an EMBL/GenBank/DDBJ whole genome shotgun (WGS) entry which is preliminary data.</text>
</comment>
<protein>
    <submittedName>
        <fullName evidence="1">Uncharacterized protein</fullName>
    </submittedName>
</protein>
<dbReference type="AlphaFoldDB" id="A0A5C6NMC2"/>
<name>A0A5C6NMC2_9TELE</name>
<keyword evidence="2" id="KW-1185">Reference proteome</keyword>
<dbReference type="EMBL" id="RHFK02000011">
    <property type="protein sequence ID" value="TWW68732.1"/>
    <property type="molecule type" value="Genomic_DNA"/>
</dbReference>
<proteinExistence type="predicted"/>
<accession>A0A5C6NMC2</accession>
<sequence length="81" mass="8905">MKEYASEKKTFQAQTQPAVSPLTHAQLLHCRTAPKPEVESAAHLVVVRIYICPDSGGCRFQSRQTGRLAEETTTAGHLTQP</sequence>
<evidence type="ECO:0000313" key="1">
    <source>
        <dbReference type="EMBL" id="TWW68732.1"/>
    </source>
</evidence>
<evidence type="ECO:0000313" key="2">
    <source>
        <dbReference type="Proteomes" id="UP000324091"/>
    </source>
</evidence>
<organism evidence="1 2">
    <name type="scientific">Takifugu flavidus</name>
    <name type="common">sansaifugu</name>
    <dbReference type="NCBI Taxonomy" id="433684"/>
    <lineage>
        <taxon>Eukaryota</taxon>
        <taxon>Metazoa</taxon>
        <taxon>Chordata</taxon>
        <taxon>Craniata</taxon>
        <taxon>Vertebrata</taxon>
        <taxon>Euteleostomi</taxon>
        <taxon>Actinopterygii</taxon>
        <taxon>Neopterygii</taxon>
        <taxon>Teleostei</taxon>
        <taxon>Neoteleostei</taxon>
        <taxon>Acanthomorphata</taxon>
        <taxon>Eupercaria</taxon>
        <taxon>Tetraodontiformes</taxon>
        <taxon>Tetradontoidea</taxon>
        <taxon>Tetraodontidae</taxon>
        <taxon>Takifugu</taxon>
    </lineage>
</organism>
<dbReference type="Proteomes" id="UP000324091">
    <property type="component" value="Chromosome 19"/>
</dbReference>
<feature type="non-terminal residue" evidence="1">
    <location>
        <position position="81"/>
    </location>
</feature>
<reference evidence="1 2" key="1">
    <citation type="submission" date="2019-04" db="EMBL/GenBank/DDBJ databases">
        <title>Chromosome genome assembly for Takifugu flavidus.</title>
        <authorList>
            <person name="Xiao S."/>
        </authorList>
    </citation>
    <scope>NUCLEOTIDE SEQUENCE [LARGE SCALE GENOMIC DNA]</scope>
    <source>
        <strain evidence="1">HTHZ2018</strain>
        <tissue evidence="1">Muscle</tissue>
    </source>
</reference>